<dbReference type="AlphaFoldDB" id="A6TM45"/>
<dbReference type="HOGENOM" id="CLU_2614168_0_0_9"/>
<sequence length="78" mass="8334">MFKEMTQEDLSVINGGGKLEVTTTMGVFAAVLSGGNGYVVAGTVYAADKYYDHVTSPDYADSWKKSSNADLINAHPNN</sequence>
<gene>
    <name evidence="1" type="ordered locus">Amet_1048</name>
</gene>
<dbReference type="EMBL" id="CP000724">
    <property type="protein sequence ID" value="ABR47263.1"/>
    <property type="molecule type" value="Genomic_DNA"/>
</dbReference>
<dbReference type="RefSeq" id="WP_012062305.1">
    <property type="nucleotide sequence ID" value="NC_009633.1"/>
</dbReference>
<organism evidence="1 2">
    <name type="scientific">Alkaliphilus metalliredigens (strain QYMF)</name>
    <dbReference type="NCBI Taxonomy" id="293826"/>
    <lineage>
        <taxon>Bacteria</taxon>
        <taxon>Bacillati</taxon>
        <taxon>Bacillota</taxon>
        <taxon>Clostridia</taxon>
        <taxon>Peptostreptococcales</taxon>
        <taxon>Natronincolaceae</taxon>
        <taxon>Alkaliphilus</taxon>
    </lineage>
</organism>
<dbReference type="Proteomes" id="UP000001572">
    <property type="component" value="Chromosome"/>
</dbReference>
<keyword evidence="2" id="KW-1185">Reference proteome</keyword>
<protein>
    <recommendedName>
        <fullName evidence="3">Bacteriocin</fullName>
    </recommendedName>
</protein>
<dbReference type="KEGG" id="amt:Amet_1048"/>
<evidence type="ECO:0000313" key="1">
    <source>
        <dbReference type="EMBL" id="ABR47263.1"/>
    </source>
</evidence>
<proteinExistence type="predicted"/>
<name>A6TM45_ALKMQ</name>
<evidence type="ECO:0000313" key="2">
    <source>
        <dbReference type="Proteomes" id="UP000001572"/>
    </source>
</evidence>
<reference evidence="2" key="1">
    <citation type="journal article" date="2016" name="Genome Announc.">
        <title>Complete genome sequence of Alkaliphilus metalliredigens strain QYMF, an alkaliphilic and metal-reducing bacterium isolated from borax-contaminated leachate ponds.</title>
        <authorList>
            <person name="Hwang C."/>
            <person name="Copeland A."/>
            <person name="Lucas S."/>
            <person name="Lapidus A."/>
            <person name="Barry K."/>
            <person name="Detter J.C."/>
            <person name="Glavina Del Rio T."/>
            <person name="Hammon N."/>
            <person name="Israni S."/>
            <person name="Dalin E."/>
            <person name="Tice H."/>
            <person name="Pitluck S."/>
            <person name="Chertkov O."/>
            <person name="Brettin T."/>
            <person name="Bruce D."/>
            <person name="Han C."/>
            <person name="Schmutz J."/>
            <person name="Larimer F."/>
            <person name="Land M.L."/>
            <person name="Hauser L."/>
            <person name="Kyrpides N."/>
            <person name="Mikhailova N."/>
            <person name="Ye Q."/>
            <person name="Zhou J."/>
            <person name="Richardson P."/>
            <person name="Fields M.W."/>
        </authorList>
    </citation>
    <scope>NUCLEOTIDE SEQUENCE [LARGE SCALE GENOMIC DNA]</scope>
    <source>
        <strain evidence="2">QYMF</strain>
    </source>
</reference>
<accession>A6TM45</accession>
<evidence type="ECO:0008006" key="3">
    <source>
        <dbReference type="Google" id="ProtNLM"/>
    </source>
</evidence>